<dbReference type="GO" id="GO:0006313">
    <property type="term" value="P:DNA transposition"/>
    <property type="evidence" value="ECO:0007669"/>
    <property type="project" value="InterPro"/>
</dbReference>
<evidence type="ECO:0000313" key="12">
    <source>
        <dbReference type="EMBL" id="KFM75312.1"/>
    </source>
</evidence>
<dbReference type="STRING" id="407821.A0A087UD73"/>
<feature type="transmembrane region" description="Helical" evidence="9">
    <location>
        <begin position="1008"/>
        <end position="1030"/>
    </location>
</feature>
<feature type="transmembrane region" description="Helical" evidence="9">
    <location>
        <begin position="762"/>
        <end position="781"/>
    </location>
</feature>
<evidence type="ECO:0000256" key="7">
    <source>
        <dbReference type="SAM" id="Coils"/>
    </source>
</evidence>
<dbReference type="EMBL" id="KK119294">
    <property type="protein sequence ID" value="KFM75312.1"/>
    <property type="molecule type" value="Genomic_DNA"/>
</dbReference>
<dbReference type="GO" id="GO:0003677">
    <property type="term" value="F:DNA binding"/>
    <property type="evidence" value="ECO:0007669"/>
    <property type="project" value="InterPro"/>
</dbReference>
<dbReference type="InterPro" id="IPR002492">
    <property type="entry name" value="Transposase_Tc1-like"/>
</dbReference>
<gene>
    <name evidence="12" type="ORF">X975_21895</name>
</gene>
<dbReference type="PANTHER" id="PTHR11819:SF195">
    <property type="entry name" value="SODIUM_GLUCOSE COTRANSPORTER 4"/>
    <property type="match status" value="1"/>
</dbReference>
<accession>A0A087UD73</accession>
<dbReference type="Gene3D" id="3.30.420.10">
    <property type="entry name" value="Ribonuclease H-like superfamily/Ribonuclease H"/>
    <property type="match status" value="1"/>
</dbReference>
<feature type="transmembrane region" description="Helical" evidence="9">
    <location>
        <begin position="934"/>
        <end position="963"/>
    </location>
</feature>
<feature type="transmembrane region" description="Helical" evidence="9">
    <location>
        <begin position="866"/>
        <end position="887"/>
    </location>
</feature>
<feature type="region of interest" description="Disordered" evidence="8">
    <location>
        <begin position="355"/>
        <end position="377"/>
    </location>
</feature>
<dbReference type="Proteomes" id="UP000054359">
    <property type="component" value="Unassembled WGS sequence"/>
</dbReference>
<dbReference type="Gene3D" id="1.20.1730.10">
    <property type="entry name" value="Sodium/glucose cotransporter"/>
    <property type="match status" value="2"/>
</dbReference>
<dbReference type="NCBIfam" id="TIGR00813">
    <property type="entry name" value="sss"/>
    <property type="match status" value="1"/>
</dbReference>
<dbReference type="PROSITE" id="PS00457">
    <property type="entry name" value="NA_SOLUT_SYMP_2"/>
    <property type="match status" value="1"/>
</dbReference>
<feature type="domain" description="Tc1-like transposase DDE" evidence="11">
    <location>
        <begin position="138"/>
        <end position="282"/>
    </location>
</feature>
<dbReference type="OrthoDB" id="6414870at2759"/>
<evidence type="ECO:0000259" key="10">
    <source>
        <dbReference type="Pfam" id="PF01498"/>
    </source>
</evidence>
<keyword evidence="4 9" id="KW-0812">Transmembrane</keyword>
<dbReference type="InterPro" id="IPR009057">
    <property type="entry name" value="Homeodomain-like_sf"/>
</dbReference>
<comment type="subcellular location">
    <subcellularLocation>
        <location evidence="2">Membrane</location>
        <topology evidence="2">Multi-pass membrane protein</topology>
    </subcellularLocation>
    <subcellularLocation>
        <location evidence="1">Nucleus</location>
    </subcellularLocation>
</comment>
<dbReference type="GO" id="GO:0005412">
    <property type="term" value="F:D-glucose:sodium symporter activity"/>
    <property type="evidence" value="ECO:0007669"/>
    <property type="project" value="TreeGrafter"/>
</dbReference>
<dbReference type="GO" id="GO:0005886">
    <property type="term" value="C:plasma membrane"/>
    <property type="evidence" value="ECO:0007669"/>
    <property type="project" value="TreeGrafter"/>
</dbReference>
<dbReference type="Pfam" id="PF00474">
    <property type="entry name" value="SSF"/>
    <property type="match status" value="1"/>
</dbReference>
<evidence type="ECO:0000256" key="3">
    <source>
        <dbReference type="ARBA" id="ARBA00006434"/>
    </source>
</evidence>
<dbReference type="CDD" id="cd10329">
    <property type="entry name" value="SLC5sbd_SGLT1-like"/>
    <property type="match status" value="1"/>
</dbReference>
<dbReference type="PANTHER" id="PTHR11819">
    <property type="entry name" value="SOLUTE CARRIER FAMILY 5"/>
    <property type="match status" value="1"/>
</dbReference>
<keyword evidence="13" id="KW-1185">Reference proteome</keyword>
<dbReference type="InterPro" id="IPR018212">
    <property type="entry name" value="Na/solute_symporter_CS"/>
</dbReference>
<organism evidence="12 13">
    <name type="scientific">Stegodyphus mimosarum</name>
    <name type="common">African social velvet spider</name>
    <dbReference type="NCBI Taxonomy" id="407821"/>
    <lineage>
        <taxon>Eukaryota</taxon>
        <taxon>Metazoa</taxon>
        <taxon>Ecdysozoa</taxon>
        <taxon>Arthropoda</taxon>
        <taxon>Chelicerata</taxon>
        <taxon>Arachnida</taxon>
        <taxon>Araneae</taxon>
        <taxon>Araneomorphae</taxon>
        <taxon>Entelegynae</taxon>
        <taxon>Eresoidea</taxon>
        <taxon>Eresidae</taxon>
        <taxon>Stegodyphus</taxon>
    </lineage>
</organism>
<dbReference type="GO" id="GO:0015074">
    <property type="term" value="P:DNA integration"/>
    <property type="evidence" value="ECO:0007669"/>
    <property type="project" value="InterPro"/>
</dbReference>
<evidence type="ECO:0000256" key="5">
    <source>
        <dbReference type="ARBA" id="ARBA00022989"/>
    </source>
</evidence>
<evidence type="ECO:0000256" key="2">
    <source>
        <dbReference type="ARBA" id="ARBA00004141"/>
    </source>
</evidence>
<evidence type="ECO:0000259" key="11">
    <source>
        <dbReference type="Pfam" id="PF13358"/>
    </source>
</evidence>
<evidence type="ECO:0000256" key="8">
    <source>
        <dbReference type="SAM" id="MobiDB-lite"/>
    </source>
</evidence>
<keyword evidence="7" id="KW-0175">Coiled coil</keyword>
<evidence type="ECO:0000256" key="6">
    <source>
        <dbReference type="ARBA" id="ARBA00023136"/>
    </source>
</evidence>
<name>A0A087UD73_STEMI</name>
<feature type="coiled-coil region" evidence="7">
    <location>
        <begin position="1247"/>
        <end position="1274"/>
    </location>
</feature>
<keyword evidence="6 9" id="KW-0472">Membrane</keyword>
<dbReference type="InterPro" id="IPR036397">
    <property type="entry name" value="RNaseH_sf"/>
</dbReference>
<reference evidence="12 13" key="1">
    <citation type="submission" date="2013-11" db="EMBL/GenBank/DDBJ databases">
        <title>Genome sequencing of Stegodyphus mimosarum.</title>
        <authorList>
            <person name="Bechsgaard J."/>
        </authorList>
    </citation>
    <scope>NUCLEOTIDE SEQUENCE [LARGE SCALE GENOMIC DNA]</scope>
</reference>
<keyword evidence="5 9" id="KW-1133">Transmembrane helix</keyword>
<feature type="transmembrane region" description="Helical" evidence="9">
    <location>
        <begin position="975"/>
        <end position="996"/>
    </location>
</feature>
<evidence type="ECO:0000256" key="1">
    <source>
        <dbReference type="ARBA" id="ARBA00004123"/>
    </source>
</evidence>
<feature type="transmembrane region" description="Helical" evidence="9">
    <location>
        <begin position="827"/>
        <end position="845"/>
    </location>
</feature>
<sequence length="1390" mass="156671">MIIGFRAKGGSISETAEFVNCSRAAVVKVYRAWQNGTVQNQRRGKCGAPRAIDDRGERRLRRCVRADRRATVEQLTTKMNQGATKSVSQSTIQRTLLRLGLRSRRLVRAPMLTAVHRRRRLEFARQYSSWTSTEWRQVAFSDESRFMLHRTDGRWRIRRETSERNHPATIAGTVQAGGGSIMVWGMFSWHSLGSLIIVEGTMDQYKYASVLADHVHPYMRIVFPQDDGIFQQDNARCHTAASVRAWFEEHQDEFTVLPWPANSPDLNPIEHLWDHLDRVVRAMDPQPRNLAQLATALESAWLNIPENTFRDLCDSLPARLAAVRSAKEHSCIQLPVPDQDLRSFTKMFSRNMNRTFSPDTGARRKMRKWPERQEDEPEIPAVPVQNPEVAPIALEGFGYIVQTMRVAMKPAASFDGKSAVINFLEKLDSHFTLYPVHDFQKVTLATSALKGQALNWFKCIGKNLLGEPGSPTYTYENFKNSLVKAFPIVRARARLEAELFSRYQEKIEDLPNFILRKIQVFELLYGSRPDPEIIQIILPRLLPQIQDFIELRNPTTLDRLFELTVQFESRRTADNDRRRQFERRNQWSCRSKTRVTGTRRSNGRRKILAEEKLDFKGGELTLNTKPIEMKNDKPPQLDLQHLPAEEQGKHQSLSSYRSKRNSISGYFLASRSMHWIPVGASLFASNIGSGHFIGLSGSGASTGIGIAGFELNADLYAGGIFINQSVKLDLYGSVLTLLAIAALFTISGGLSAVIWTDFAQTILMLLGALVLCILSFGKVGGYSKLIEDFKNVHVNESYAGYGADNKSCSRVPENYMHLLRPPSDPDLPITGMTIGLTINAVWYWCSDQVIVQRALSAKDLSHAKGGCILAGYLKMLPLFLLVFPGMASRILFPNEIACSSPAACKEICGSELGCTNIAYPKLVLELMPAGARGLMISVMLAALMSSLTSIFNSSSTIFTIDIWKRIRKQASDTELLIAGRLFVVFLVVVSIVWIPIIQAAQNSQLFHYIQSVTSFLAPPVCAVYVLAIISKRVNEQGAFWGLMTGLIVGLIRFVWEFSYNVPSCASQEPDPRPDIISKVHYLHFGILLFILSSAVTIGISLLTEPIAKIHLHRLTFWNRRSEGVRVEITKKKIIPDINENGKEVINEAFQDDDYKTTSFDNKDYLNQAVVIVDKEPVKVFKDVTIDPNPKSEDESQMPKWKRLLYFVCGVPTTSIEEDEAPISPEEEATLAAAAIIEKPFWGRICNANAILLLLVELRRQARQLENEIDLKLVSFSKLGTSYGSQDYRSENSDTVPLLSSTNSDHMFETMALEIEQLLSKLTDVNDKMISYCQTQAAPGATVTHTLQRHRDILQDCTHEFQKTKANIQARKEREQLLSSVRKDIEYDFGI</sequence>
<dbReference type="InterPro" id="IPR038377">
    <property type="entry name" value="Na/Glc_symporter_sf"/>
</dbReference>
<proteinExistence type="inferred from homology"/>
<evidence type="ECO:0000256" key="9">
    <source>
        <dbReference type="SAM" id="Phobius"/>
    </source>
</evidence>
<dbReference type="Pfam" id="PF01498">
    <property type="entry name" value="HTH_Tnp_Tc3_2"/>
    <property type="match status" value="1"/>
</dbReference>
<feature type="transmembrane region" description="Helical" evidence="9">
    <location>
        <begin position="1037"/>
        <end position="1055"/>
    </location>
</feature>
<dbReference type="InterPro" id="IPR038717">
    <property type="entry name" value="Tc1-like_DDE_dom"/>
</dbReference>
<evidence type="ECO:0000313" key="13">
    <source>
        <dbReference type="Proteomes" id="UP000054359"/>
    </source>
</evidence>
<dbReference type="GO" id="GO:0005634">
    <property type="term" value="C:nucleus"/>
    <property type="evidence" value="ECO:0007669"/>
    <property type="project" value="UniProtKB-SubCell"/>
</dbReference>
<dbReference type="InterPro" id="IPR001734">
    <property type="entry name" value="Na/solute_symporter"/>
</dbReference>
<evidence type="ECO:0000256" key="4">
    <source>
        <dbReference type="ARBA" id="ARBA00022692"/>
    </source>
</evidence>
<protein>
    <submittedName>
        <fullName evidence="12">Sodium/glucose cotransporter 1</fullName>
    </submittedName>
</protein>
<feature type="non-terminal residue" evidence="12">
    <location>
        <position position="1390"/>
    </location>
</feature>
<comment type="similarity">
    <text evidence="3">Belongs to the sodium:solute symporter (SSF) (TC 2.A.21) family.</text>
</comment>
<dbReference type="PROSITE" id="PS50283">
    <property type="entry name" value="NA_SOLUT_SYMP_3"/>
    <property type="match status" value="2"/>
</dbReference>
<feature type="domain" description="Transposase Tc1-like" evidence="10">
    <location>
        <begin position="58"/>
        <end position="127"/>
    </location>
</feature>
<feature type="transmembrane region" description="Helical" evidence="9">
    <location>
        <begin position="1081"/>
        <end position="1103"/>
    </location>
</feature>
<dbReference type="Pfam" id="PF13358">
    <property type="entry name" value="DDE_3"/>
    <property type="match status" value="1"/>
</dbReference>
<dbReference type="SUPFAM" id="SSF46689">
    <property type="entry name" value="Homeodomain-like"/>
    <property type="match status" value="1"/>
</dbReference>
<feature type="transmembrane region" description="Helical" evidence="9">
    <location>
        <begin position="730"/>
        <end position="755"/>
    </location>
</feature>